<feature type="compositionally biased region" description="Gly residues" evidence="2">
    <location>
        <begin position="166"/>
        <end position="189"/>
    </location>
</feature>
<dbReference type="SUPFAM" id="SSF63817">
    <property type="entry name" value="Sortase"/>
    <property type="match status" value="1"/>
</dbReference>
<sequence>MAPRRAYAERSARPAALPRPGGRGVRPGTRPSRLPEQGGTPGRVAGAARVHPVRGRPPAVRARPLPGSRPRMNRGRPSTIAGPVPRVPARPVPRAAGGAAFAPRPGRRRRPWYRTRAYRLTRTAVLALLLVMAGTRCEGAGERTAADRAGGPVVAAPALPAPSGTGDTGGGTGDGARGGNGAEGNGAQGKGKDQSKDQSKDRGEGKDKDKDKGANSGAQDKGTQDKGAQDGGRSASPRPTAPSSPPPAPLPRSRATTLRIPSLGIDAPVVGLGLDADRRLKTPPADNPNLVGWYKDGPTPGERGTAVAVGHRDTKKGAAVFAALGQVEPGRTIEVRRADGRTAVYTVDKVQVFDKDRFPDKEVYGPARRPELRVITCGGLYTHRTGYSSNVVVFAHLTATK</sequence>
<evidence type="ECO:0008006" key="5">
    <source>
        <dbReference type="Google" id="ProtNLM"/>
    </source>
</evidence>
<feature type="compositionally biased region" description="Low complexity" evidence="2">
    <location>
        <begin position="92"/>
        <end position="104"/>
    </location>
</feature>
<evidence type="ECO:0000313" key="4">
    <source>
        <dbReference type="Proteomes" id="UP001501005"/>
    </source>
</evidence>
<dbReference type="InterPro" id="IPR042001">
    <property type="entry name" value="Sortase_F"/>
</dbReference>
<accession>A0ABN1NL11</accession>
<feature type="compositionally biased region" description="Pro residues" evidence="2">
    <location>
        <begin position="239"/>
        <end position="250"/>
    </location>
</feature>
<feature type="region of interest" description="Disordered" evidence="2">
    <location>
        <begin position="1"/>
        <end position="107"/>
    </location>
</feature>
<organism evidence="3 4">
    <name type="scientific">Streptomyces thermoalcalitolerans</name>
    <dbReference type="NCBI Taxonomy" id="65605"/>
    <lineage>
        <taxon>Bacteria</taxon>
        <taxon>Bacillati</taxon>
        <taxon>Actinomycetota</taxon>
        <taxon>Actinomycetes</taxon>
        <taxon>Kitasatosporales</taxon>
        <taxon>Streptomycetaceae</taxon>
        <taxon>Streptomyces</taxon>
    </lineage>
</organism>
<dbReference type="EMBL" id="BAAAHG010000012">
    <property type="protein sequence ID" value="GAA0910417.1"/>
    <property type="molecule type" value="Genomic_DNA"/>
</dbReference>
<keyword evidence="4" id="KW-1185">Reference proteome</keyword>
<dbReference type="CDD" id="cd05829">
    <property type="entry name" value="Sortase_F"/>
    <property type="match status" value="1"/>
</dbReference>
<dbReference type="Pfam" id="PF04203">
    <property type="entry name" value="Sortase"/>
    <property type="match status" value="1"/>
</dbReference>
<reference evidence="3 4" key="1">
    <citation type="journal article" date="2019" name="Int. J. Syst. Evol. Microbiol.">
        <title>The Global Catalogue of Microorganisms (GCM) 10K type strain sequencing project: providing services to taxonomists for standard genome sequencing and annotation.</title>
        <authorList>
            <consortium name="The Broad Institute Genomics Platform"/>
            <consortium name="The Broad Institute Genome Sequencing Center for Infectious Disease"/>
            <person name="Wu L."/>
            <person name="Ma J."/>
        </authorList>
    </citation>
    <scope>NUCLEOTIDE SEQUENCE [LARGE SCALE GENOMIC DNA]</scope>
    <source>
        <strain evidence="3 4">JCM 10673</strain>
    </source>
</reference>
<name>A0ABN1NL11_9ACTN</name>
<dbReference type="InterPro" id="IPR005754">
    <property type="entry name" value="Sortase"/>
</dbReference>
<feature type="compositionally biased region" description="Low complexity" evidence="2">
    <location>
        <begin position="13"/>
        <end position="32"/>
    </location>
</feature>
<feature type="compositionally biased region" description="Basic and acidic residues" evidence="2">
    <location>
        <begin position="190"/>
        <end position="213"/>
    </location>
</feature>
<feature type="compositionally biased region" description="Low complexity" evidence="2">
    <location>
        <begin position="147"/>
        <end position="165"/>
    </location>
</feature>
<dbReference type="Proteomes" id="UP001501005">
    <property type="component" value="Unassembled WGS sequence"/>
</dbReference>
<evidence type="ECO:0000256" key="2">
    <source>
        <dbReference type="SAM" id="MobiDB-lite"/>
    </source>
</evidence>
<feature type="compositionally biased region" description="Basic and acidic residues" evidence="2">
    <location>
        <begin position="1"/>
        <end position="12"/>
    </location>
</feature>
<gene>
    <name evidence="3" type="ORF">GCM10009549_20200</name>
</gene>
<evidence type="ECO:0000313" key="3">
    <source>
        <dbReference type="EMBL" id="GAA0910417.1"/>
    </source>
</evidence>
<dbReference type="Gene3D" id="2.40.260.10">
    <property type="entry name" value="Sortase"/>
    <property type="match status" value="1"/>
</dbReference>
<feature type="compositionally biased region" description="Low complexity" evidence="2">
    <location>
        <begin position="56"/>
        <end position="66"/>
    </location>
</feature>
<proteinExistence type="predicted"/>
<feature type="region of interest" description="Disordered" evidence="2">
    <location>
        <begin position="280"/>
        <end position="300"/>
    </location>
</feature>
<protein>
    <recommendedName>
        <fullName evidence="5">Class F sortase</fullName>
    </recommendedName>
</protein>
<keyword evidence="1" id="KW-0378">Hydrolase</keyword>
<evidence type="ECO:0000256" key="1">
    <source>
        <dbReference type="ARBA" id="ARBA00022801"/>
    </source>
</evidence>
<comment type="caution">
    <text evidence="3">The sequence shown here is derived from an EMBL/GenBank/DDBJ whole genome shotgun (WGS) entry which is preliminary data.</text>
</comment>
<dbReference type="NCBIfam" id="NF033748">
    <property type="entry name" value="class_F_sortase"/>
    <property type="match status" value="1"/>
</dbReference>
<feature type="region of interest" description="Disordered" evidence="2">
    <location>
        <begin position="143"/>
        <end position="254"/>
    </location>
</feature>
<dbReference type="InterPro" id="IPR023365">
    <property type="entry name" value="Sortase_dom-sf"/>
</dbReference>